<sequence length="118" mass="13744">MNLIISDDKKLGLLVSDLSTDSERNIQNGYMDIFAGSIRKTFLKVYLELRVFIKMKWYQRAVFPIICRSSLRLKLTNEIIISYPWTKDLKVSFQILFAWRAISKVSSVTRFSSVAIIM</sequence>
<dbReference type="KEGG" id="pchi:PC41400_01865"/>
<accession>A0A410WQC8</accession>
<proteinExistence type="predicted"/>
<evidence type="ECO:0000313" key="2">
    <source>
        <dbReference type="Proteomes" id="UP000288943"/>
    </source>
</evidence>
<evidence type="ECO:0000313" key="1">
    <source>
        <dbReference type="EMBL" id="QAV16507.1"/>
    </source>
</evidence>
<dbReference type="EMBL" id="CP026520">
    <property type="protein sequence ID" value="QAV16507.1"/>
    <property type="molecule type" value="Genomic_DNA"/>
</dbReference>
<protein>
    <submittedName>
        <fullName evidence="1">Uncharacterized protein</fullName>
    </submittedName>
</protein>
<organism evidence="1 2">
    <name type="scientific">Paenibacillus chitinolyticus</name>
    <dbReference type="NCBI Taxonomy" id="79263"/>
    <lineage>
        <taxon>Bacteria</taxon>
        <taxon>Bacillati</taxon>
        <taxon>Bacillota</taxon>
        <taxon>Bacilli</taxon>
        <taxon>Bacillales</taxon>
        <taxon>Paenibacillaceae</taxon>
        <taxon>Paenibacillus</taxon>
    </lineage>
</organism>
<dbReference type="Proteomes" id="UP000288943">
    <property type="component" value="Chromosome"/>
</dbReference>
<gene>
    <name evidence="1" type="ORF">PC41400_01865</name>
</gene>
<name>A0A410WQC8_9BACL</name>
<dbReference type="AlphaFoldDB" id="A0A410WQC8"/>
<reference evidence="1 2" key="1">
    <citation type="submission" date="2018-01" db="EMBL/GenBank/DDBJ databases">
        <title>The whole genome sequencing and assembly of Paenibacillus chitinolyticus KCCM 41400 strain.</title>
        <authorList>
            <person name="Kim J.-Y."/>
            <person name="Park M.-K."/>
            <person name="Lee Y.-J."/>
            <person name="Yi H."/>
            <person name="Bahn Y.-S."/>
            <person name="Kim J.F."/>
            <person name="Lee D.-W."/>
        </authorList>
    </citation>
    <scope>NUCLEOTIDE SEQUENCE [LARGE SCALE GENOMIC DNA]</scope>
    <source>
        <strain evidence="1 2">KCCM 41400</strain>
    </source>
</reference>